<name>A0A1L8TMF5_9ENTE</name>
<dbReference type="AlphaFoldDB" id="A0A1L8TMF5"/>
<feature type="domain" description="Mga helix-turn-helix" evidence="3">
    <location>
        <begin position="89"/>
        <end position="168"/>
    </location>
</feature>
<proteinExistence type="predicted"/>
<dbReference type="STRING" id="249189.RV04_GL002183"/>
<accession>A0A1L8TMF5</accession>
<comment type="caution">
    <text evidence="4">The sequence shown here is derived from an EMBL/GenBank/DDBJ whole genome shotgun (WGS) entry which is preliminary data.</text>
</comment>
<organism evidence="4 5">
    <name type="scientific">Enterococcus hermanniensis</name>
    <dbReference type="NCBI Taxonomy" id="249189"/>
    <lineage>
        <taxon>Bacteria</taxon>
        <taxon>Bacillati</taxon>
        <taxon>Bacillota</taxon>
        <taxon>Bacilli</taxon>
        <taxon>Lactobacillales</taxon>
        <taxon>Enterococcaceae</taxon>
        <taxon>Enterococcus</taxon>
    </lineage>
</organism>
<sequence length="486" mass="56985">MYINACELKHYEKDIYLGVRLMEVMDDGEMYKRSELAEALDLDSRSVQRLLEEMDKSYLRFTEADLPLVEKSGNTYRLVIAGQVMEENQFLVDLIRHSLTYRLLHLLITGTARTIKELSEQLYRSESTIRRKLKDLGDELAPLDLTIERGTVFFAAEESVVRMYLSVYYWRIFRGKDWPFAPLQHDLVKKISYTIQQFFQVVLNPLKEQRLEYLVAAHLLREVQHHVLEKKEQVQRTLINDSLFKDFLNQLLPVLPSYFREQATVGNLFLNLLTREEYYHVPMITQKIQHLLAKKPFSVMDEVSAMALLLEKKINNEATWKKLQSLQAENYLISGHLYHRLFPMIRFNINGKAFWTMITQQQPKLVTFVTEILADQGGSESILFGRYLSVLRRLPELTVRPVVRIFLQTDLPEFEETILREDVHQFLANDYQVVFEENLEESDLCLTTSLSYQDEEVPTLTIAQELRMSDYLALIQLLQGFGGKSF</sequence>
<gene>
    <name evidence="4" type="ORF">RV04_GL002183</name>
</gene>
<evidence type="ECO:0000256" key="2">
    <source>
        <dbReference type="ARBA" id="ARBA00023163"/>
    </source>
</evidence>
<keyword evidence="5" id="KW-1185">Reference proteome</keyword>
<evidence type="ECO:0000313" key="5">
    <source>
        <dbReference type="Proteomes" id="UP000182077"/>
    </source>
</evidence>
<evidence type="ECO:0000313" key="4">
    <source>
        <dbReference type="EMBL" id="OJG45467.1"/>
    </source>
</evidence>
<dbReference type="OrthoDB" id="2365732at2"/>
<dbReference type="EMBL" id="JXKQ01000006">
    <property type="protein sequence ID" value="OJG45467.1"/>
    <property type="molecule type" value="Genomic_DNA"/>
</dbReference>
<evidence type="ECO:0000259" key="3">
    <source>
        <dbReference type="Pfam" id="PF05043"/>
    </source>
</evidence>
<keyword evidence="2" id="KW-0804">Transcription</keyword>
<dbReference type="PANTHER" id="PTHR30185:SF13">
    <property type="entry name" value="LICABCH OPERON REGULATOR-RELATED"/>
    <property type="match status" value="1"/>
</dbReference>
<dbReference type="InterPro" id="IPR007737">
    <property type="entry name" value="Mga_HTH"/>
</dbReference>
<reference evidence="4 5" key="1">
    <citation type="submission" date="2014-12" db="EMBL/GenBank/DDBJ databases">
        <title>Draft genome sequences of 29 type strains of Enterococci.</title>
        <authorList>
            <person name="Zhong Z."/>
            <person name="Sun Z."/>
            <person name="Liu W."/>
            <person name="Zhang W."/>
            <person name="Zhang H."/>
        </authorList>
    </citation>
    <scope>NUCLEOTIDE SEQUENCE [LARGE SCALE GENOMIC DNA]</scope>
    <source>
        <strain evidence="4 5">DSM 17122</strain>
    </source>
</reference>
<dbReference type="Proteomes" id="UP000182077">
    <property type="component" value="Unassembled WGS sequence"/>
</dbReference>
<protein>
    <recommendedName>
        <fullName evidence="3">Mga helix-turn-helix domain-containing protein</fullName>
    </recommendedName>
</protein>
<dbReference type="InterPro" id="IPR050661">
    <property type="entry name" value="BglG_antiterminators"/>
</dbReference>
<keyword evidence="1" id="KW-0805">Transcription regulation</keyword>
<dbReference type="Pfam" id="PF05043">
    <property type="entry name" value="Mga"/>
    <property type="match status" value="1"/>
</dbReference>
<evidence type="ECO:0000256" key="1">
    <source>
        <dbReference type="ARBA" id="ARBA00023015"/>
    </source>
</evidence>
<dbReference type="PANTHER" id="PTHR30185">
    <property type="entry name" value="CRYPTIC BETA-GLUCOSIDE BGL OPERON ANTITERMINATOR"/>
    <property type="match status" value="1"/>
</dbReference>
<dbReference type="RefSeq" id="WP_071858038.1">
    <property type="nucleotide sequence ID" value="NZ_JBHSHK010000022.1"/>
</dbReference>